<gene>
    <name evidence="1" type="ORF">AVDCRST_MAG88-3866</name>
</gene>
<reference evidence="1" key="1">
    <citation type="submission" date="2020-02" db="EMBL/GenBank/DDBJ databases">
        <authorList>
            <person name="Meier V. D."/>
        </authorList>
    </citation>
    <scope>NUCLEOTIDE SEQUENCE</scope>
    <source>
        <strain evidence="1">AVDCRST_MAG88</strain>
    </source>
</reference>
<sequence length="251" mass="27938">MRFDLAHNMTVTPSNLAEVAEVARVVMSLRFGMASFQPAAHVGNPKRWREDYRSLTLDDIWAQLEAGAGTRLPWRHLQMGDARCNRSAYGLIAAGRWFAWLDDRDARDLQARDSFLAAFGGMDFDRPSATLALAVARVLARHPQLAGTAAAWALRFVRRVGPRRLITGRPRAFTFVVHAFIDAALVQPAWEAAERGEMAEDPEVRAAQERLQACSYAMAHPEDGRTVPACVQHSILDPAENLRLLQLLPQS</sequence>
<evidence type="ECO:0000313" key="1">
    <source>
        <dbReference type="EMBL" id="CAA9585453.1"/>
    </source>
</evidence>
<proteinExistence type="predicted"/>
<protein>
    <submittedName>
        <fullName evidence="1">Uncharacterized protein</fullName>
    </submittedName>
</protein>
<dbReference type="AlphaFoldDB" id="A0A6J4VSD4"/>
<dbReference type="EMBL" id="CADCWM010000947">
    <property type="protein sequence ID" value="CAA9585453.1"/>
    <property type="molecule type" value="Genomic_DNA"/>
</dbReference>
<organism evidence="1">
    <name type="scientific">uncultured Thermomicrobiales bacterium</name>
    <dbReference type="NCBI Taxonomy" id="1645740"/>
    <lineage>
        <taxon>Bacteria</taxon>
        <taxon>Pseudomonadati</taxon>
        <taxon>Thermomicrobiota</taxon>
        <taxon>Thermomicrobia</taxon>
        <taxon>Thermomicrobiales</taxon>
        <taxon>environmental samples</taxon>
    </lineage>
</organism>
<accession>A0A6J4VSD4</accession>
<name>A0A6J4VSD4_9BACT</name>